<sequence length="71" mass="7753">MIHDESSSLACFCLEKFTLPPNFDVSVKDSGMTLTKPTRGVITVAEPATELASVVPSFRTCMITHDYLCAK</sequence>
<protein>
    <submittedName>
        <fullName evidence="1">Uncharacterized protein</fullName>
    </submittedName>
</protein>
<gene>
    <name evidence="1" type="ORF">L484_021335</name>
</gene>
<accession>W9SG86</accession>
<dbReference type="EMBL" id="KE346220">
    <property type="protein sequence ID" value="EXC31033.1"/>
    <property type="molecule type" value="Genomic_DNA"/>
</dbReference>
<reference evidence="2" key="1">
    <citation type="submission" date="2013-01" db="EMBL/GenBank/DDBJ databases">
        <title>Draft Genome Sequence of a Mulberry Tree, Morus notabilis C.K. Schneid.</title>
        <authorList>
            <person name="He N."/>
            <person name="Zhao S."/>
        </authorList>
    </citation>
    <scope>NUCLEOTIDE SEQUENCE</scope>
</reference>
<dbReference type="AlphaFoldDB" id="W9SG86"/>
<evidence type="ECO:0000313" key="1">
    <source>
        <dbReference type="EMBL" id="EXC31033.1"/>
    </source>
</evidence>
<keyword evidence="2" id="KW-1185">Reference proteome</keyword>
<name>W9SG86_9ROSA</name>
<organism evidence="1 2">
    <name type="scientific">Morus notabilis</name>
    <dbReference type="NCBI Taxonomy" id="981085"/>
    <lineage>
        <taxon>Eukaryota</taxon>
        <taxon>Viridiplantae</taxon>
        <taxon>Streptophyta</taxon>
        <taxon>Embryophyta</taxon>
        <taxon>Tracheophyta</taxon>
        <taxon>Spermatophyta</taxon>
        <taxon>Magnoliopsida</taxon>
        <taxon>eudicotyledons</taxon>
        <taxon>Gunneridae</taxon>
        <taxon>Pentapetalae</taxon>
        <taxon>rosids</taxon>
        <taxon>fabids</taxon>
        <taxon>Rosales</taxon>
        <taxon>Moraceae</taxon>
        <taxon>Moreae</taxon>
        <taxon>Morus</taxon>
    </lineage>
</organism>
<dbReference type="Proteomes" id="UP000030645">
    <property type="component" value="Unassembled WGS sequence"/>
</dbReference>
<evidence type="ECO:0000313" key="2">
    <source>
        <dbReference type="Proteomes" id="UP000030645"/>
    </source>
</evidence>
<proteinExistence type="predicted"/>